<evidence type="ECO:0000313" key="2">
    <source>
        <dbReference type="EMBL" id="CAB9519500.1"/>
    </source>
</evidence>
<comment type="caution">
    <text evidence="2">The sequence shown here is derived from an EMBL/GenBank/DDBJ whole genome shotgun (WGS) entry which is preliminary data.</text>
</comment>
<reference evidence="2" key="1">
    <citation type="submission" date="2020-06" db="EMBL/GenBank/DDBJ databases">
        <authorList>
            <consortium name="Plant Systems Biology data submission"/>
        </authorList>
    </citation>
    <scope>NUCLEOTIDE SEQUENCE</scope>
    <source>
        <strain evidence="2">D6</strain>
    </source>
</reference>
<name>A0A9N8EJ88_9STRA</name>
<feature type="region of interest" description="Disordered" evidence="1">
    <location>
        <begin position="91"/>
        <end position="136"/>
    </location>
</feature>
<evidence type="ECO:0000313" key="3">
    <source>
        <dbReference type="Proteomes" id="UP001153069"/>
    </source>
</evidence>
<dbReference type="EMBL" id="CAICTM010001020">
    <property type="protein sequence ID" value="CAB9519500.1"/>
    <property type="molecule type" value="Genomic_DNA"/>
</dbReference>
<proteinExistence type="predicted"/>
<gene>
    <name evidence="2" type="ORF">SEMRO_1022_G232320.1</name>
</gene>
<sequence>MSSDALDGLSQWYGSEINNGAENYDSLFGEQGVGPTLEEEGKDKKQIRFALYREGFKLWKGFTGVGIRFKLPKCIESEIHDHYPDVQYVGFKSGAKGGDPSDTEETKGEQEDEHVFSQHCSQPEEETSKEDSDNDEVMICNKAGSVVAVWKNGNVTEVSECGNNNSSDDSSDDEKPANPPPLPLEQVPMRLERAYKRLKKYSVHSPIAPKKFKKNNNDKELAKPMAG</sequence>
<keyword evidence="3" id="KW-1185">Reference proteome</keyword>
<feature type="region of interest" description="Disordered" evidence="1">
    <location>
        <begin position="205"/>
        <end position="227"/>
    </location>
</feature>
<feature type="compositionally biased region" description="Basic and acidic residues" evidence="1">
    <location>
        <begin position="215"/>
        <end position="227"/>
    </location>
</feature>
<accession>A0A9N8EJ88</accession>
<feature type="region of interest" description="Disordered" evidence="1">
    <location>
        <begin position="157"/>
        <end position="188"/>
    </location>
</feature>
<dbReference type="AlphaFoldDB" id="A0A9N8EJ88"/>
<evidence type="ECO:0000256" key="1">
    <source>
        <dbReference type="SAM" id="MobiDB-lite"/>
    </source>
</evidence>
<feature type="compositionally biased region" description="Acidic residues" evidence="1">
    <location>
        <begin position="123"/>
        <end position="136"/>
    </location>
</feature>
<protein>
    <submittedName>
        <fullName evidence="2">Uncharacterized protein</fullName>
    </submittedName>
</protein>
<organism evidence="2 3">
    <name type="scientific">Seminavis robusta</name>
    <dbReference type="NCBI Taxonomy" id="568900"/>
    <lineage>
        <taxon>Eukaryota</taxon>
        <taxon>Sar</taxon>
        <taxon>Stramenopiles</taxon>
        <taxon>Ochrophyta</taxon>
        <taxon>Bacillariophyta</taxon>
        <taxon>Bacillariophyceae</taxon>
        <taxon>Bacillariophycidae</taxon>
        <taxon>Naviculales</taxon>
        <taxon>Naviculaceae</taxon>
        <taxon>Seminavis</taxon>
    </lineage>
</organism>
<dbReference type="Proteomes" id="UP001153069">
    <property type="component" value="Unassembled WGS sequence"/>
</dbReference>
<feature type="compositionally biased region" description="Basic and acidic residues" evidence="1">
    <location>
        <begin position="104"/>
        <end position="116"/>
    </location>
</feature>
<dbReference type="OrthoDB" id="9898867at2759"/>